<dbReference type="PROSITE" id="PS50294">
    <property type="entry name" value="WD_REPEATS_REGION"/>
    <property type="match status" value="1"/>
</dbReference>
<dbReference type="Proteomes" id="UP000689195">
    <property type="component" value="Unassembled WGS sequence"/>
</dbReference>
<dbReference type="PANTHER" id="PTHR19920:SF0">
    <property type="entry name" value="CYTOSOLIC IRON-SULFUR PROTEIN ASSEMBLY PROTEIN CIAO1-RELATED"/>
    <property type="match status" value="1"/>
</dbReference>
<keyword evidence="1" id="KW-0853">WD repeat</keyword>
<accession>A0A8S1T037</accession>
<organism evidence="2 3">
    <name type="scientific">Paramecium pentaurelia</name>
    <dbReference type="NCBI Taxonomy" id="43138"/>
    <lineage>
        <taxon>Eukaryota</taxon>
        <taxon>Sar</taxon>
        <taxon>Alveolata</taxon>
        <taxon>Ciliophora</taxon>
        <taxon>Intramacronucleata</taxon>
        <taxon>Oligohymenophorea</taxon>
        <taxon>Peniculida</taxon>
        <taxon>Parameciidae</taxon>
        <taxon>Paramecium</taxon>
    </lineage>
</organism>
<protein>
    <submittedName>
        <fullName evidence="2">Uncharacterized protein</fullName>
    </submittedName>
</protein>
<proteinExistence type="predicted"/>
<gene>
    <name evidence="2" type="ORF">PPENT_87.1.T0130021</name>
</gene>
<evidence type="ECO:0000313" key="3">
    <source>
        <dbReference type="Proteomes" id="UP000689195"/>
    </source>
</evidence>
<evidence type="ECO:0000256" key="1">
    <source>
        <dbReference type="PROSITE-ProRule" id="PRU00221"/>
    </source>
</evidence>
<dbReference type="InterPro" id="IPR001680">
    <property type="entry name" value="WD40_rpt"/>
</dbReference>
<dbReference type="GO" id="GO:0097361">
    <property type="term" value="C:cytosolic [4Fe-4S] assembly targeting complex"/>
    <property type="evidence" value="ECO:0007669"/>
    <property type="project" value="TreeGrafter"/>
</dbReference>
<reference evidence="2" key="1">
    <citation type="submission" date="2021-01" db="EMBL/GenBank/DDBJ databases">
        <authorList>
            <consortium name="Genoscope - CEA"/>
            <person name="William W."/>
        </authorList>
    </citation>
    <scope>NUCLEOTIDE SEQUENCE</scope>
</reference>
<comment type="caution">
    <text evidence="2">The sequence shown here is derived from an EMBL/GenBank/DDBJ whole genome shotgun (WGS) entry which is preliminary data.</text>
</comment>
<name>A0A8S1T037_9CILI</name>
<dbReference type="AlphaFoldDB" id="A0A8S1T037"/>
<evidence type="ECO:0000313" key="2">
    <source>
        <dbReference type="EMBL" id="CAD8144092.1"/>
    </source>
</evidence>
<dbReference type="PROSITE" id="PS50082">
    <property type="entry name" value="WD_REPEATS_2"/>
    <property type="match status" value="1"/>
</dbReference>
<dbReference type="EMBL" id="CAJJDO010000013">
    <property type="protein sequence ID" value="CAD8144092.1"/>
    <property type="molecule type" value="Genomic_DNA"/>
</dbReference>
<dbReference type="Pfam" id="PF00400">
    <property type="entry name" value="WD40"/>
    <property type="match status" value="2"/>
</dbReference>
<keyword evidence="3" id="KW-1185">Reference proteome</keyword>
<dbReference type="PANTHER" id="PTHR19920">
    <property type="entry name" value="WD40 PROTEIN CIAO1"/>
    <property type="match status" value="1"/>
</dbReference>
<dbReference type="GO" id="GO:0016226">
    <property type="term" value="P:iron-sulfur cluster assembly"/>
    <property type="evidence" value="ECO:0007669"/>
    <property type="project" value="TreeGrafter"/>
</dbReference>
<feature type="repeat" description="WD" evidence="1">
    <location>
        <begin position="30"/>
        <end position="62"/>
    </location>
</feature>
<dbReference type="SMART" id="SM00320">
    <property type="entry name" value="WD40"/>
    <property type="match status" value="2"/>
</dbReference>
<dbReference type="OrthoDB" id="284782at2759"/>
<sequence length="247" mass="28833">MQLLLIKIVQYQLLDGRIKLKCLNLCQQKLNGHKGSIQCLLLNNNEDIIVSGSNDNQIKFWQNQNGWLCSQTINDHTQIINGLSFNEQQNRLISCGDDKFILVIEQNEQNKQWIVIQKITVEQYGFRLCFIDNDTFTFQPFCKEYIEVFEMNNNNKQYTKTKEIPVKSGSDNGLFPQQYIRSKCMLLNKNSSIVSLIRRKKNGEFITEESINFGTSAIYGNMSDDGQYLITWDNKSKEIQVRQYQEN</sequence>